<evidence type="ECO:0000256" key="2">
    <source>
        <dbReference type="SAM" id="Phobius"/>
    </source>
</evidence>
<evidence type="ECO:0000256" key="1">
    <source>
        <dbReference type="RuleBase" id="RU000383"/>
    </source>
</evidence>
<dbReference type="GO" id="GO:0016538">
    <property type="term" value="F:cyclin-dependent protein serine/threonine kinase regulator activity"/>
    <property type="evidence" value="ECO:0007669"/>
    <property type="project" value="InterPro"/>
</dbReference>
<comment type="caution">
    <text evidence="4">The sequence shown here is derived from an EMBL/GenBank/DDBJ whole genome shotgun (WGS) entry which is preliminary data.</text>
</comment>
<dbReference type="SMART" id="SM00385">
    <property type="entry name" value="CYCLIN"/>
    <property type="match status" value="1"/>
</dbReference>
<keyword evidence="2" id="KW-0812">Transmembrane</keyword>
<feature type="domain" description="Cyclin-like" evidence="3">
    <location>
        <begin position="34"/>
        <end position="131"/>
    </location>
</feature>
<evidence type="ECO:0000313" key="5">
    <source>
        <dbReference type="Proteomes" id="UP000187455"/>
    </source>
</evidence>
<keyword evidence="5" id="KW-1185">Reference proteome</keyword>
<dbReference type="GO" id="GO:0006357">
    <property type="term" value="P:regulation of transcription by RNA polymerase II"/>
    <property type="evidence" value="ECO:0007669"/>
    <property type="project" value="InterPro"/>
</dbReference>
<dbReference type="EMBL" id="LSSL01002904">
    <property type="protein sequence ID" value="OLY80983.1"/>
    <property type="molecule type" value="Genomic_DNA"/>
</dbReference>
<keyword evidence="2" id="KW-1133">Transmembrane helix</keyword>
<reference evidence="4 5" key="1">
    <citation type="journal article" date="2016" name="Mol. Biol. Evol.">
        <title>Genome-Wide Survey of Gut Fungi (Harpellales) Reveals the First Horizontally Transferred Ubiquitin Gene from a Mosquito Host.</title>
        <authorList>
            <person name="Wang Y."/>
            <person name="White M.M."/>
            <person name="Kvist S."/>
            <person name="Moncalvo J.M."/>
        </authorList>
    </citation>
    <scope>NUCLEOTIDE SEQUENCE [LARGE SCALE GENOMIC DNA]</scope>
    <source>
        <strain evidence="4 5">ALG-7-W6</strain>
    </source>
</reference>
<dbReference type="AlphaFoldDB" id="A0A1R0GVQ6"/>
<dbReference type="Proteomes" id="UP000187455">
    <property type="component" value="Unassembled WGS sequence"/>
</dbReference>
<organism evidence="4 5">
    <name type="scientific">Smittium mucronatum</name>
    <dbReference type="NCBI Taxonomy" id="133383"/>
    <lineage>
        <taxon>Eukaryota</taxon>
        <taxon>Fungi</taxon>
        <taxon>Fungi incertae sedis</taxon>
        <taxon>Zoopagomycota</taxon>
        <taxon>Kickxellomycotina</taxon>
        <taxon>Harpellomycetes</taxon>
        <taxon>Harpellales</taxon>
        <taxon>Legeriomycetaceae</taxon>
        <taxon>Smittium</taxon>
    </lineage>
</organism>
<dbReference type="OrthoDB" id="25002at2759"/>
<dbReference type="InterPro" id="IPR036915">
    <property type="entry name" value="Cyclin-like_sf"/>
</dbReference>
<comment type="similarity">
    <text evidence="1">Belongs to the cyclin family.</text>
</comment>
<protein>
    <submittedName>
        <fullName evidence="4">Cyclin-T1</fullName>
    </submittedName>
</protein>
<keyword evidence="1" id="KW-0195">Cyclin</keyword>
<keyword evidence="2" id="KW-0472">Membrane</keyword>
<evidence type="ECO:0000313" key="4">
    <source>
        <dbReference type="EMBL" id="OLY80983.1"/>
    </source>
</evidence>
<dbReference type="STRING" id="133383.A0A1R0GVQ6"/>
<gene>
    <name evidence="4" type="ORF">AYI68_g4916</name>
</gene>
<dbReference type="InterPro" id="IPR043198">
    <property type="entry name" value="Cyclin/Ssn8"/>
</dbReference>
<dbReference type="PANTHER" id="PTHR10026">
    <property type="entry name" value="CYCLIN"/>
    <property type="match status" value="1"/>
</dbReference>
<dbReference type="InterPro" id="IPR013763">
    <property type="entry name" value="Cyclin-like_dom"/>
</dbReference>
<sequence>MHHNNISEMLRNSPSKRAGYSINEEVRHKSKACSVIQQVSTKLLLSQLTVCTACTLLHRFYLYNSLVDNHHYNTAAASLFVACKIEESTRKLEMFIPALISVVTKPLPDGSNSELLSFSMDKQPNEKLIQSAEYDTWKHIILKLEIPILICSQFNLVIEHPYTQLSKFYEGLFDVPIEPKVNSSQPLSTDVVLAPSSVRSIVERHCNFIQIPNSKDISGGRNLGSVKERDMNFDKDDFEAKRAFFLFLVWNMANSSYRVPACIIYSSTAIAIACFLASLVLITSPSGSNNTHFNKTGFSRSDLAKILVDDLTNLKLVDVSSFSLDDLGTIVNWILFVYYNDEKIKIDQQIHYHQHIISKQQKQKNQLLQEKSAEFPIDINNHKVPENFTSLMVRLHQCQCRPSEKQFSSILDTLF</sequence>
<proteinExistence type="inferred from homology"/>
<dbReference type="Pfam" id="PF00134">
    <property type="entry name" value="Cyclin_N"/>
    <property type="match status" value="1"/>
</dbReference>
<evidence type="ECO:0000259" key="3">
    <source>
        <dbReference type="SMART" id="SM00385"/>
    </source>
</evidence>
<accession>A0A1R0GVQ6</accession>
<dbReference type="SUPFAM" id="SSF47954">
    <property type="entry name" value="Cyclin-like"/>
    <property type="match status" value="2"/>
</dbReference>
<name>A0A1R0GVQ6_9FUNG</name>
<dbReference type="Gene3D" id="1.10.472.10">
    <property type="entry name" value="Cyclin-like"/>
    <property type="match status" value="2"/>
</dbReference>
<feature type="transmembrane region" description="Helical" evidence="2">
    <location>
        <begin position="263"/>
        <end position="282"/>
    </location>
</feature>
<dbReference type="InterPro" id="IPR006671">
    <property type="entry name" value="Cyclin_N"/>
</dbReference>